<evidence type="ECO:0000313" key="8">
    <source>
        <dbReference type="Proteomes" id="UP000679352"/>
    </source>
</evidence>
<gene>
    <name evidence="7" type="ORF">KM031_18680</name>
</gene>
<dbReference type="RefSeq" id="WP_215505664.1">
    <property type="nucleotide sequence ID" value="NZ_CP076363.1"/>
</dbReference>
<dbReference type="InterPro" id="IPR022467">
    <property type="entry name" value="ABC_transprt_ATP-bd_su_PQQ"/>
</dbReference>
<dbReference type="SMART" id="SM00382">
    <property type="entry name" value="AAA"/>
    <property type="match status" value="1"/>
</dbReference>
<comment type="similarity">
    <text evidence="1">Belongs to the ABC transporter superfamily.</text>
</comment>
<evidence type="ECO:0000259" key="6">
    <source>
        <dbReference type="PROSITE" id="PS50893"/>
    </source>
</evidence>
<dbReference type="GO" id="GO:0005524">
    <property type="term" value="F:ATP binding"/>
    <property type="evidence" value="ECO:0007669"/>
    <property type="project" value="UniProtKB-KW"/>
</dbReference>
<dbReference type="GO" id="GO:0016887">
    <property type="term" value="F:ATP hydrolysis activity"/>
    <property type="evidence" value="ECO:0007669"/>
    <property type="project" value="InterPro"/>
</dbReference>
<dbReference type="PROSITE" id="PS50893">
    <property type="entry name" value="ABC_TRANSPORTER_2"/>
    <property type="match status" value="1"/>
</dbReference>
<reference evidence="7" key="1">
    <citation type="submission" date="2021-06" db="EMBL/GenBank/DDBJ databases">
        <authorList>
            <person name="Lee C.-S."/>
            <person name="Jin L."/>
        </authorList>
    </citation>
    <scope>NUCLEOTIDE SEQUENCE</scope>
    <source>
        <strain evidence="7">Con5</strain>
        <plasmid evidence="7">p2</plasmid>
    </source>
</reference>
<dbReference type="InterPro" id="IPR003439">
    <property type="entry name" value="ABC_transporter-like_ATP-bd"/>
</dbReference>
<dbReference type="Gene3D" id="3.40.50.300">
    <property type="entry name" value="P-loop containing nucleotide triphosphate hydrolases"/>
    <property type="match status" value="1"/>
</dbReference>
<dbReference type="NCBIfam" id="TIGR03864">
    <property type="entry name" value="PQQ_ABC_ATP"/>
    <property type="match status" value="1"/>
</dbReference>
<dbReference type="Proteomes" id="UP000679352">
    <property type="component" value="Plasmid p2"/>
</dbReference>
<sequence length="251" mass="26883">MTPQPGLCLRDVSFRYGSRQALRAVSVTVEPGQFCALLGPNGAGKSTLFGLMTGLFTTREGSICVAGHDLARNPRAALAQIGVVFQQPTLDLDLTVRRNLLYFAALHGLSGREAERRAAAALERLGMAERAAELVRSLNGGHRRRMEIARALIHRPSVLLLDEPTVGLDAAARMAITDHVHDLAAEGLSILWATHLTDEVRDGDSLAILHQGRILCHGPAAHLRGAEPLRDLFLRLTAPGDSAGQTDGGNT</sequence>
<dbReference type="SUPFAM" id="SSF52540">
    <property type="entry name" value="P-loop containing nucleoside triphosphate hydrolases"/>
    <property type="match status" value="1"/>
</dbReference>
<evidence type="ECO:0000256" key="1">
    <source>
        <dbReference type="ARBA" id="ARBA00005417"/>
    </source>
</evidence>
<evidence type="ECO:0000313" key="7">
    <source>
        <dbReference type="EMBL" id="QWK92676.1"/>
    </source>
</evidence>
<keyword evidence="2" id="KW-0813">Transport</keyword>
<evidence type="ECO:0000256" key="5">
    <source>
        <dbReference type="ARBA" id="ARBA00022840"/>
    </source>
</evidence>
<keyword evidence="7" id="KW-0614">Plasmid</keyword>
<protein>
    <submittedName>
        <fullName evidence="7">ATP-binding cassette domain-containing protein</fullName>
    </submittedName>
</protein>
<proteinExistence type="inferred from homology"/>
<evidence type="ECO:0000256" key="2">
    <source>
        <dbReference type="ARBA" id="ARBA00022448"/>
    </source>
</evidence>
<feature type="domain" description="ABC transporter" evidence="6">
    <location>
        <begin position="7"/>
        <end position="236"/>
    </location>
</feature>
<dbReference type="AlphaFoldDB" id="A0A975S3R1"/>
<accession>A0A975S3R1</accession>
<keyword evidence="5 7" id="KW-0067">ATP-binding</keyword>
<keyword evidence="3" id="KW-0536">Nodulation</keyword>
<dbReference type="InterPro" id="IPR050763">
    <property type="entry name" value="ABC_transporter_ATP-binding"/>
</dbReference>
<evidence type="ECO:0000256" key="4">
    <source>
        <dbReference type="ARBA" id="ARBA00022741"/>
    </source>
</evidence>
<dbReference type="InterPro" id="IPR027417">
    <property type="entry name" value="P-loop_NTPase"/>
</dbReference>
<geneLocation type="plasmid" evidence="7 8">
    <name>p2</name>
</geneLocation>
<dbReference type="Pfam" id="PF00005">
    <property type="entry name" value="ABC_tran"/>
    <property type="match status" value="1"/>
</dbReference>
<dbReference type="PANTHER" id="PTHR42711">
    <property type="entry name" value="ABC TRANSPORTER ATP-BINDING PROTEIN"/>
    <property type="match status" value="1"/>
</dbReference>
<dbReference type="PANTHER" id="PTHR42711:SF5">
    <property type="entry name" value="ABC TRANSPORTER ATP-BINDING PROTEIN NATA"/>
    <property type="match status" value="1"/>
</dbReference>
<dbReference type="KEGG" id="gfu:KM031_18680"/>
<evidence type="ECO:0000256" key="3">
    <source>
        <dbReference type="ARBA" id="ARBA00022458"/>
    </source>
</evidence>
<dbReference type="InterPro" id="IPR003593">
    <property type="entry name" value="AAA+_ATPase"/>
</dbReference>
<keyword evidence="8" id="KW-1185">Reference proteome</keyword>
<organism evidence="7 8">
    <name type="scientific">Gemmobacter fulvus</name>
    <dbReference type="NCBI Taxonomy" id="2840474"/>
    <lineage>
        <taxon>Bacteria</taxon>
        <taxon>Pseudomonadati</taxon>
        <taxon>Pseudomonadota</taxon>
        <taxon>Alphaproteobacteria</taxon>
        <taxon>Rhodobacterales</taxon>
        <taxon>Paracoccaceae</taxon>
        <taxon>Gemmobacter</taxon>
    </lineage>
</organism>
<name>A0A975S3R1_9RHOB</name>
<dbReference type="EMBL" id="CP076363">
    <property type="protein sequence ID" value="QWK92676.1"/>
    <property type="molecule type" value="Genomic_DNA"/>
</dbReference>
<keyword evidence="4" id="KW-0547">Nucleotide-binding</keyword>